<dbReference type="InterPro" id="IPR004963">
    <property type="entry name" value="PAE/NOTUM"/>
</dbReference>
<dbReference type="Proteomes" id="UP001165122">
    <property type="component" value="Unassembled WGS sequence"/>
</dbReference>
<evidence type="ECO:0000313" key="2">
    <source>
        <dbReference type="EMBL" id="GMH51256.1"/>
    </source>
</evidence>
<accession>A0A9W6ZFF1</accession>
<dbReference type="EMBL" id="BRXW01000402">
    <property type="protein sequence ID" value="GMH51256.1"/>
    <property type="molecule type" value="Genomic_DNA"/>
</dbReference>
<gene>
    <name evidence="2" type="ORF">TrLO_g8354</name>
</gene>
<reference evidence="3" key="1">
    <citation type="journal article" date="2023" name="Commun. Biol.">
        <title>Genome analysis of Parmales, the sister group of diatoms, reveals the evolutionary specialization of diatoms from phago-mixotrophs to photoautotrophs.</title>
        <authorList>
            <person name="Ban H."/>
            <person name="Sato S."/>
            <person name="Yoshikawa S."/>
            <person name="Yamada K."/>
            <person name="Nakamura Y."/>
            <person name="Ichinomiya M."/>
            <person name="Sato N."/>
            <person name="Blanc-Mathieu R."/>
            <person name="Endo H."/>
            <person name="Kuwata A."/>
            <person name="Ogata H."/>
        </authorList>
    </citation>
    <scope>NUCLEOTIDE SEQUENCE [LARGE SCALE GENOMIC DNA]</scope>
    <source>
        <strain evidence="3">NIES 3700</strain>
    </source>
</reference>
<feature type="signal peptide" evidence="1">
    <location>
        <begin position="1"/>
        <end position="26"/>
    </location>
</feature>
<organism evidence="2 3">
    <name type="scientific">Triparma laevis f. longispina</name>
    <dbReference type="NCBI Taxonomy" id="1714387"/>
    <lineage>
        <taxon>Eukaryota</taxon>
        <taxon>Sar</taxon>
        <taxon>Stramenopiles</taxon>
        <taxon>Ochrophyta</taxon>
        <taxon>Bolidophyceae</taxon>
        <taxon>Parmales</taxon>
        <taxon>Triparmaceae</taxon>
        <taxon>Triparma</taxon>
    </lineage>
</organism>
<keyword evidence="1" id="KW-0732">Signal</keyword>
<feature type="chain" id="PRO_5040870467" description="Pectin acetylesterase" evidence="1">
    <location>
        <begin position="27"/>
        <end position="413"/>
    </location>
</feature>
<name>A0A9W6ZFF1_9STRA</name>
<dbReference type="PANTHER" id="PTHR21562">
    <property type="entry name" value="NOTUM-RELATED"/>
    <property type="match status" value="1"/>
</dbReference>
<keyword evidence="3" id="KW-1185">Reference proteome</keyword>
<dbReference type="Pfam" id="PF03283">
    <property type="entry name" value="PAE"/>
    <property type="match status" value="1"/>
</dbReference>
<evidence type="ECO:0000313" key="3">
    <source>
        <dbReference type="Proteomes" id="UP001165122"/>
    </source>
</evidence>
<comment type="caution">
    <text evidence="2">The sequence shown here is derived from an EMBL/GenBank/DDBJ whole genome shotgun (WGS) entry which is preliminary data.</text>
</comment>
<evidence type="ECO:0008006" key="4">
    <source>
        <dbReference type="Google" id="ProtNLM"/>
    </source>
</evidence>
<sequence length="413" mass="44763">MVLNSKTLSTYLLAFSLLSSLPSSSAGNSSPTGQLQLLTDYESATCLDGSAGAYYIAISESESKDWVISLEGGGECVDFDSCNDRAQTTLGSSKLYDTTMQMTHTIQSTSSKINPGFHDWNMVYVKYCSGDLHMGQQDPTKVNSTVGGDLFFSGHNIITSTVDSLSKNFNFTDAGTILWSGESAGGMGCFNSLDYVYDTFPLSTVVGVPVGGFYFSNEWPYSGTDDNPAIEYIPWSFTDLKDYLNLWDAYVPTRCAEAKKDAKHECLIAEGLYGSLAAPVFVVEAQTDEVVMPLHDGLPSVWASAPYPCYNSVSTCPQEILDYMLIWQRNMTAALTPLVENKEIKKGGLVDGLFNPACLIHTSFSNSQPLLDGFHYASAAAAWVAGVGDSKEVHLHFDECGDAVMCNPSCDTK</sequence>
<dbReference type="PANTHER" id="PTHR21562:SF122">
    <property type="entry name" value="PALMITOLEOYL-PROTEIN CARBOXYLESTERASE NOTUM"/>
    <property type="match status" value="1"/>
</dbReference>
<proteinExistence type="predicted"/>
<dbReference type="GO" id="GO:0016787">
    <property type="term" value="F:hydrolase activity"/>
    <property type="evidence" value="ECO:0007669"/>
    <property type="project" value="InterPro"/>
</dbReference>
<dbReference type="AlphaFoldDB" id="A0A9W6ZFF1"/>
<dbReference type="OrthoDB" id="2015280at2759"/>
<evidence type="ECO:0000256" key="1">
    <source>
        <dbReference type="SAM" id="SignalP"/>
    </source>
</evidence>
<protein>
    <recommendedName>
        <fullName evidence="4">Pectin acetylesterase</fullName>
    </recommendedName>
</protein>